<gene>
    <name evidence="2" type="ordered locus">MHC_02390</name>
</gene>
<reference evidence="2 3" key="1">
    <citation type="journal article" date="2012" name="J. Bacteriol.">
        <title>Complete genome sequence of Mycoplasma haemocanis strain Illinois.</title>
        <authorList>
            <person name="do Nascimento N.C."/>
            <person name="Guimaraes A.M."/>
            <person name="Santos A.P."/>
            <person name="Sanmiguel P.J."/>
            <person name="Messick J.B."/>
        </authorList>
    </citation>
    <scope>NUCLEOTIDE SEQUENCE [LARGE SCALE GENOMIC DNA]</scope>
    <source>
        <strain evidence="2 3">Illinois</strain>
    </source>
</reference>
<dbReference type="OrthoDB" id="403327at2"/>
<protein>
    <submittedName>
        <fullName evidence="2">Uncharacterized protein</fullName>
    </submittedName>
</protein>
<sequence length="127" mass="13800">MAFAPKLLIGGVTLGGVGAGFGIEASTTSRSKRFAKRPFTVNNECRLHKLVAIGNPASTAFAPVTKNEIQELISTGKGDFSSIERACSSNPGKDIFASNKGRDGWKYRNEEQNDSMHGSKFQEYLKR</sequence>
<dbReference type="KEGG" id="mhe:MHC_02390"/>
<dbReference type="EMBL" id="CP003199">
    <property type="protein sequence ID" value="AEW45342.1"/>
    <property type="molecule type" value="Genomic_DNA"/>
</dbReference>
<evidence type="ECO:0000256" key="1">
    <source>
        <dbReference type="SAM" id="MobiDB-lite"/>
    </source>
</evidence>
<dbReference type="Proteomes" id="UP000009135">
    <property type="component" value="Chromosome"/>
</dbReference>
<proteinExistence type="predicted"/>
<accession>H6N6S0</accession>
<organism evidence="2 3">
    <name type="scientific">Mycoplasma haemocanis (strain Illinois)</name>
    <dbReference type="NCBI Taxonomy" id="1111676"/>
    <lineage>
        <taxon>Bacteria</taxon>
        <taxon>Bacillati</taxon>
        <taxon>Mycoplasmatota</taxon>
        <taxon>Mollicutes</taxon>
        <taxon>Mycoplasmataceae</taxon>
        <taxon>Mycoplasma</taxon>
    </lineage>
</organism>
<name>H6N6S0_MYCHN</name>
<dbReference type="AlphaFoldDB" id="H6N6S0"/>
<evidence type="ECO:0000313" key="2">
    <source>
        <dbReference type="EMBL" id="AEW45342.1"/>
    </source>
</evidence>
<evidence type="ECO:0000313" key="3">
    <source>
        <dbReference type="Proteomes" id="UP000009135"/>
    </source>
</evidence>
<dbReference type="HOGENOM" id="CLU_154533_0_0_14"/>
<keyword evidence="3" id="KW-1185">Reference proteome</keyword>
<dbReference type="STRING" id="1111676.MHC_02390"/>
<feature type="region of interest" description="Disordered" evidence="1">
    <location>
        <begin position="107"/>
        <end position="127"/>
    </location>
</feature>